<protein>
    <submittedName>
        <fullName evidence="1">Uncharacterized protein</fullName>
    </submittedName>
</protein>
<evidence type="ECO:0000313" key="1">
    <source>
        <dbReference type="EMBL" id="OAI16486.1"/>
    </source>
</evidence>
<gene>
    <name evidence="1" type="ORF">A1359_07500</name>
</gene>
<keyword evidence="2" id="KW-1185">Reference proteome</keyword>
<dbReference type="EMBL" id="LUUI01000095">
    <property type="protein sequence ID" value="OAI16486.1"/>
    <property type="molecule type" value="Genomic_DNA"/>
</dbReference>
<evidence type="ECO:0000313" key="2">
    <source>
        <dbReference type="Proteomes" id="UP000078476"/>
    </source>
</evidence>
<name>A0A177NEJ8_9GAMM</name>
<organism evidence="1 2">
    <name type="scientific">Methylomonas lenta</name>
    <dbReference type="NCBI Taxonomy" id="980561"/>
    <lineage>
        <taxon>Bacteria</taxon>
        <taxon>Pseudomonadati</taxon>
        <taxon>Pseudomonadota</taxon>
        <taxon>Gammaproteobacteria</taxon>
        <taxon>Methylococcales</taxon>
        <taxon>Methylococcaceae</taxon>
        <taxon>Methylomonas</taxon>
    </lineage>
</organism>
<sequence length="59" mass="6799">MPGGSNWQGRAKHDSRLLAEKLPFAELRDGKFRQRPQWPVLAEPRRSKSGWVCIGIRVQ</sequence>
<proteinExistence type="predicted"/>
<comment type="caution">
    <text evidence="1">The sequence shown here is derived from an EMBL/GenBank/DDBJ whole genome shotgun (WGS) entry which is preliminary data.</text>
</comment>
<dbReference type="AlphaFoldDB" id="A0A177NEJ8"/>
<reference evidence="1 2" key="1">
    <citation type="submission" date="2016-03" db="EMBL/GenBank/DDBJ databases">
        <authorList>
            <person name="Ploux O."/>
        </authorList>
    </citation>
    <scope>NUCLEOTIDE SEQUENCE [LARGE SCALE GENOMIC DNA]</scope>
    <source>
        <strain evidence="1 2">R-45370</strain>
    </source>
</reference>
<dbReference type="Proteomes" id="UP000078476">
    <property type="component" value="Unassembled WGS sequence"/>
</dbReference>
<accession>A0A177NEJ8</accession>